<evidence type="ECO:0000256" key="2">
    <source>
        <dbReference type="SAM" id="SignalP"/>
    </source>
</evidence>
<sequence length="165" mass="17048">MPRPQHAMLRALLKIMLFASIAEHCATALPTTSSPAPFSAPTHMANNSSSSSSSPNLGDLVNAEAETGSGWETLETEFNLASTGSSISSSAAHSTTSQFHPEEQQQPTAPTSIEQQDQPPEVPATTLSFANAVPGPAPVAGEMANGSGFGFNDATPPYAAVDESY</sequence>
<keyword evidence="2" id="KW-0732">Signal</keyword>
<feature type="signal peptide" evidence="2">
    <location>
        <begin position="1"/>
        <end position="28"/>
    </location>
</feature>
<feature type="region of interest" description="Disordered" evidence="1">
    <location>
        <begin position="37"/>
        <end position="165"/>
    </location>
</feature>
<dbReference type="OMA" id="FSAPTHM"/>
<accession>A0A3B0K9U8</accession>
<dbReference type="Proteomes" id="UP000268350">
    <property type="component" value="Unassembled WGS sequence"/>
</dbReference>
<evidence type="ECO:0000313" key="4">
    <source>
        <dbReference type="Proteomes" id="UP000268350"/>
    </source>
</evidence>
<feature type="compositionally biased region" description="Polar residues" evidence="1">
    <location>
        <begin position="104"/>
        <end position="118"/>
    </location>
</feature>
<feature type="non-terminal residue" evidence="3">
    <location>
        <position position="165"/>
    </location>
</feature>
<keyword evidence="4" id="KW-1185">Reference proteome</keyword>
<feature type="compositionally biased region" description="Low complexity" evidence="1">
    <location>
        <begin position="37"/>
        <end position="54"/>
    </location>
</feature>
<feature type="chain" id="PRO_5017236898" evidence="2">
    <location>
        <begin position="29"/>
        <end position="165"/>
    </location>
</feature>
<dbReference type="EMBL" id="OUUW01000007">
    <property type="protein sequence ID" value="SPP82859.1"/>
    <property type="molecule type" value="Genomic_DNA"/>
</dbReference>
<dbReference type="OrthoDB" id="6022401at2759"/>
<proteinExistence type="predicted"/>
<evidence type="ECO:0000256" key="1">
    <source>
        <dbReference type="SAM" id="MobiDB-lite"/>
    </source>
</evidence>
<dbReference type="STRING" id="7266.A0A3B0K9U8"/>
<reference evidence="4" key="1">
    <citation type="submission" date="2018-01" db="EMBL/GenBank/DDBJ databases">
        <authorList>
            <person name="Alioto T."/>
            <person name="Alioto T."/>
        </authorList>
    </citation>
    <scope>NUCLEOTIDE SEQUENCE [LARGE SCALE GENOMIC DNA]</scope>
</reference>
<protein>
    <submittedName>
        <fullName evidence="3">Blast:Tyrosine-protein phosphatase 99A</fullName>
    </submittedName>
</protein>
<feature type="compositionally biased region" description="Low complexity" evidence="1">
    <location>
        <begin position="81"/>
        <end position="97"/>
    </location>
</feature>
<dbReference type="AlphaFoldDB" id="A0A3B0K9U8"/>
<gene>
    <name evidence="3" type="ORF">DGUA_6G017609</name>
</gene>
<organism evidence="3 4">
    <name type="scientific">Drosophila guanche</name>
    <name type="common">Fruit fly</name>
    <dbReference type="NCBI Taxonomy" id="7266"/>
    <lineage>
        <taxon>Eukaryota</taxon>
        <taxon>Metazoa</taxon>
        <taxon>Ecdysozoa</taxon>
        <taxon>Arthropoda</taxon>
        <taxon>Hexapoda</taxon>
        <taxon>Insecta</taxon>
        <taxon>Pterygota</taxon>
        <taxon>Neoptera</taxon>
        <taxon>Endopterygota</taxon>
        <taxon>Diptera</taxon>
        <taxon>Brachycera</taxon>
        <taxon>Muscomorpha</taxon>
        <taxon>Ephydroidea</taxon>
        <taxon>Drosophilidae</taxon>
        <taxon>Drosophila</taxon>
        <taxon>Sophophora</taxon>
    </lineage>
</organism>
<feature type="compositionally biased region" description="Low complexity" evidence="1">
    <location>
        <begin position="132"/>
        <end position="141"/>
    </location>
</feature>
<evidence type="ECO:0000313" key="3">
    <source>
        <dbReference type="EMBL" id="SPP82859.1"/>
    </source>
</evidence>
<name>A0A3B0K9U8_DROGU</name>